<dbReference type="EMBL" id="CP134855">
    <property type="protein sequence ID" value="WNL31052.1"/>
    <property type="molecule type" value="Genomic_DNA"/>
</dbReference>
<reference evidence="2" key="1">
    <citation type="submission" date="2023-09" db="EMBL/GenBank/DDBJ databases">
        <title>Arcobacter tbilisiensis sp. nov. isolated from chicken meat in Tbilisi, Georgia.</title>
        <authorList>
            <person name="Matthias R."/>
            <person name="Zautner A.E."/>
        </authorList>
    </citation>
    <scope>NUCLEOTIDE SEQUENCE</scope>
    <source>
        <strain evidence="3">LEO 101</strain>
        <strain evidence="1">LEO 49</strain>
        <strain evidence="4">LEO 50</strain>
        <strain evidence="2">LEO 53</strain>
    </source>
</reference>
<protein>
    <submittedName>
        <fullName evidence="2">Uncharacterized protein</fullName>
    </submittedName>
</protein>
<evidence type="ECO:0000313" key="1">
    <source>
        <dbReference type="EMBL" id="WNL28153.1"/>
    </source>
</evidence>
<name>A0AA96IJ73_9BACT</name>
<evidence type="ECO:0000313" key="4">
    <source>
        <dbReference type="EMBL" id="WNP39294.1"/>
    </source>
</evidence>
<sequence>MNIKTKFNPEDYVYGLHRDEIVKAKILKIQITATFDKNIFNYNIRIEGRKTPLWVDETELYPSVDSLIDDMKNKFIEKQVKNEHIDS</sequence>
<accession>A0AA96IJ73</accession>
<proteinExistence type="predicted"/>
<dbReference type="EMBL" id="CP135130">
    <property type="protein sequence ID" value="WNP37202.1"/>
    <property type="molecule type" value="Genomic_DNA"/>
</dbReference>
<dbReference type="EMBL" id="CP134853">
    <property type="protein sequence ID" value="WNL28153.1"/>
    <property type="molecule type" value="Genomic_DNA"/>
</dbReference>
<evidence type="ECO:0000313" key="2">
    <source>
        <dbReference type="EMBL" id="WNL31052.1"/>
    </source>
</evidence>
<dbReference type="AlphaFoldDB" id="A0AA96IJ73"/>
<dbReference type="EMBL" id="CP135131">
    <property type="protein sequence ID" value="WNP39294.1"/>
    <property type="molecule type" value="Genomic_DNA"/>
</dbReference>
<evidence type="ECO:0000313" key="3">
    <source>
        <dbReference type="EMBL" id="WNP37202.1"/>
    </source>
</evidence>
<organism evidence="2">
    <name type="scientific">Arcobacter sp. AZ-2023</name>
    <dbReference type="NCBI Taxonomy" id="3074453"/>
    <lineage>
        <taxon>Bacteria</taxon>
        <taxon>Pseudomonadati</taxon>
        <taxon>Campylobacterota</taxon>
        <taxon>Epsilonproteobacteria</taxon>
        <taxon>Campylobacterales</taxon>
        <taxon>Arcobacteraceae</taxon>
        <taxon>Arcobacter</taxon>
    </lineage>
</organism>
<gene>
    <name evidence="3" type="ORF">RJG58_06080</name>
    <name evidence="4" type="ORF">RMP69_06080</name>
    <name evidence="1" type="ORF">RMQ65_02015</name>
    <name evidence="2" type="ORF">RMQ67_06080</name>
</gene>